<protein>
    <submittedName>
        <fullName evidence="1">ORF47</fullName>
    </submittedName>
</protein>
<evidence type="ECO:0000313" key="1">
    <source>
        <dbReference type="EMBL" id="AAX38507.1"/>
    </source>
</evidence>
<dbReference type="AlphaFoldDB" id="Q58KD0"/>
<sequence length="47" mass="5400">MTAAGFCRLLNAPNLPIFNFEFSIFFPSFSLVSPQEFFDRAPVPLFR</sequence>
<name>Q58KD0_9BACT</name>
<keyword evidence="1" id="KW-0614">Plasmid</keyword>
<accession>Q58KD0</accession>
<dbReference type="EMBL" id="AY941099">
    <property type="protein sequence ID" value="AAX38507.1"/>
    <property type="molecule type" value="Genomic_DNA"/>
</dbReference>
<gene>
    <name evidence="1" type="primary">ORF47</name>
</gene>
<proteinExistence type="predicted"/>
<reference evidence="1" key="1">
    <citation type="journal article" date="2005" name="Appl. Environ. Microbiol.">
        <title>Isolation, Sequence Analysis, and Comparison of Two Plasmids (28 and 29 Kilobases) from the Biomining Bacterium Leptospirillum ferrooxidans ATCC 49879.</title>
        <authorList>
            <person name="Coram N.J."/>
            <person name="van Zyl L.J."/>
            <person name="Rawlings D.E."/>
        </authorList>
    </citation>
    <scope>NUCLEOTIDE SEQUENCE</scope>
    <source>
        <strain evidence="1">ATCC 49879</strain>
        <plasmid evidence="1">p49879.2</plasmid>
    </source>
</reference>
<organism evidence="1">
    <name type="scientific">Leptospirillum ferrooxidans</name>
    <dbReference type="NCBI Taxonomy" id="180"/>
    <lineage>
        <taxon>Bacteria</taxon>
        <taxon>Pseudomonadati</taxon>
        <taxon>Nitrospirota</taxon>
        <taxon>Nitrospiria</taxon>
        <taxon>Nitrospirales</taxon>
        <taxon>Nitrospiraceae</taxon>
        <taxon>Leptospirillum</taxon>
    </lineage>
</organism>
<geneLocation type="plasmid" evidence="1">
    <name>p49879.2</name>
</geneLocation>